<feature type="compositionally biased region" description="Polar residues" evidence="2">
    <location>
        <begin position="295"/>
        <end position="315"/>
    </location>
</feature>
<feature type="compositionally biased region" description="Low complexity" evidence="2">
    <location>
        <begin position="271"/>
        <end position="281"/>
    </location>
</feature>
<organism evidence="3 4">
    <name type="scientific">Favolaschia claudopus</name>
    <dbReference type="NCBI Taxonomy" id="2862362"/>
    <lineage>
        <taxon>Eukaryota</taxon>
        <taxon>Fungi</taxon>
        <taxon>Dikarya</taxon>
        <taxon>Basidiomycota</taxon>
        <taxon>Agaricomycotina</taxon>
        <taxon>Agaricomycetes</taxon>
        <taxon>Agaricomycetidae</taxon>
        <taxon>Agaricales</taxon>
        <taxon>Marasmiineae</taxon>
        <taxon>Mycenaceae</taxon>
        <taxon>Favolaschia</taxon>
    </lineage>
</organism>
<name>A0AAV9ZEW9_9AGAR</name>
<reference evidence="3 4" key="1">
    <citation type="journal article" date="2024" name="J Genomics">
        <title>Draft genome sequencing and assembly of Favolaschia claudopus CIRM-BRFM 2984 isolated from oak limbs.</title>
        <authorList>
            <person name="Navarro D."/>
            <person name="Drula E."/>
            <person name="Chaduli D."/>
            <person name="Cazenave R."/>
            <person name="Ahrendt S."/>
            <person name="Wang J."/>
            <person name="Lipzen A."/>
            <person name="Daum C."/>
            <person name="Barry K."/>
            <person name="Grigoriev I.V."/>
            <person name="Favel A."/>
            <person name="Rosso M.N."/>
            <person name="Martin F."/>
        </authorList>
    </citation>
    <scope>NUCLEOTIDE SEQUENCE [LARGE SCALE GENOMIC DNA]</scope>
    <source>
        <strain evidence="3 4">CIRM-BRFM 2984</strain>
    </source>
</reference>
<feature type="non-terminal residue" evidence="3">
    <location>
        <position position="1"/>
    </location>
</feature>
<dbReference type="EMBL" id="JAWWNJ010000155">
    <property type="protein sequence ID" value="KAK6980890.1"/>
    <property type="molecule type" value="Genomic_DNA"/>
</dbReference>
<evidence type="ECO:0000256" key="2">
    <source>
        <dbReference type="SAM" id="MobiDB-lite"/>
    </source>
</evidence>
<dbReference type="Proteomes" id="UP001362999">
    <property type="component" value="Unassembled WGS sequence"/>
</dbReference>
<accession>A0AAV9ZEW9</accession>
<protein>
    <submittedName>
        <fullName evidence="3">Uncharacterized protein</fullName>
    </submittedName>
</protein>
<dbReference type="AlphaFoldDB" id="A0AAV9ZEW9"/>
<comment type="caution">
    <text evidence="3">The sequence shown here is derived from an EMBL/GenBank/DDBJ whole genome shotgun (WGS) entry which is preliminary data.</text>
</comment>
<evidence type="ECO:0000313" key="4">
    <source>
        <dbReference type="Proteomes" id="UP001362999"/>
    </source>
</evidence>
<gene>
    <name evidence="3" type="ORF">R3P38DRAFT_2579420</name>
</gene>
<evidence type="ECO:0000256" key="1">
    <source>
        <dbReference type="SAM" id="Coils"/>
    </source>
</evidence>
<feature type="coiled-coil region" evidence="1">
    <location>
        <begin position="216"/>
        <end position="243"/>
    </location>
</feature>
<feature type="compositionally biased region" description="Polar residues" evidence="2">
    <location>
        <begin position="324"/>
        <end position="338"/>
    </location>
</feature>
<keyword evidence="1" id="KW-0175">Coiled coil</keyword>
<sequence length="399" mass="42555">NHNPAGFAPELDNMRKALPTGMVGSDARKALSGELQSAVFDMATLWDRAYGGTTMVLHIDGTTVPNTPALPEYLRASVHLPPRLVARHPASHGPIAQIVQMFIESVGVPTVQQWRADANSRGWPLTQGGDGSSANPISPILVPTPASNSSHYKFFGRAAGVLDLLLAGSIPSAPPAPAPGSPAIPVVEIPDDDDDYAIDCDVLDAFERAGYAEVQLHALQEQVNILTTQLASLEVDNADLRGQLASRTAGEIFFSLPYRCIYSMFLAPTTPSRSQLRSPLSPKTPVRSPVHRALASTSPAHSPSQLRSFGATISAQPRLGSPSHVGTSSQGNTGQFTHTGPFRLDSYLRERGLEHHGSAIQLILRTFHAVEWVQQFCALGMSQDVAVDLANSLAASESL</sequence>
<proteinExistence type="predicted"/>
<evidence type="ECO:0000313" key="3">
    <source>
        <dbReference type="EMBL" id="KAK6980890.1"/>
    </source>
</evidence>
<keyword evidence="4" id="KW-1185">Reference proteome</keyword>
<feature type="region of interest" description="Disordered" evidence="2">
    <location>
        <begin position="271"/>
        <end position="338"/>
    </location>
</feature>